<keyword evidence="2" id="KW-1185">Reference proteome</keyword>
<organism evidence="1 2">
    <name type="scientific">Acorus gramineus</name>
    <name type="common">Dwarf sweet flag</name>
    <dbReference type="NCBI Taxonomy" id="55184"/>
    <lineage>
        <taxon>Eukaryota</taxon>
        <taxon>Viridiplantae</taxon>
        <taxon>Streptophyta</taxon>
        <taxon>Embryophyta</taxon>
        <taxon>Tracheophyta</taxon>
        <taxon>Spermatophyta</taxon>
        <taxon>Magnoliopsida</taxon>
        <taxon>Liliopsida</taxon>
        <taxon>Acoraceae</taxon>
        <taxon>Acorus</taxon>
    </lineage>
</organism>
<dbReference type="EMBL" id="JAUJYN010000089">
    <property type="protein sequence ID" value="KAK1256716.1"/>
    <property type="molecule type" value="Genomic_DNA"/>
</dbReference>
<reference evidence="1" key="2">
    <citation type="submission" date="2023-06" db="EMBL/GenBank/DDBJ databases">
        <authorList>
            <person name="Ma L."/>
            <person name="Liu K.-W."/>
            <person name="Li Z."/>
            <person name="Hsiao Y.-Y."/>
            <person name="Qi Y."/>
            <person name="Fu T."/>
            <person name="Tang G."/>
            <person name="Zhang D."/>
            <person name="Sun W.-H."/>
            <person name="Liu D.-K."/>
            <person name="Li Y."/>
            <person name="Chen G.-Z."/>
            <person name="Liu X.-D."/>
            <person name="Liao X.-Y."/>
            <person name="Jiang Y.-T."/>
            <person name="Yu X."/>
            <person name="Hao Y."/>
            <person name="Huang J."/>
            <person name="Zhao X.-W."/>
            <person name="Ke S."/>
            <person name="Chen Y.-Y."/>
            <person name="Wu W.-L."/>
            <person name="Hsu J.-L."/>
            <person name="Lin Y.-F."/>
            <person name="Huang M.-D."/>
            <person name="Li C.-Y."/>
            <person name="Huang L."/>
            <person name="Wang Z.-W."/>
            <person name="Zhao X."/>
            <person name="Zhong W.-Y."/>
            <person name="Peng D.-H."/>
            <person name="Ahmad S."/>
            <person name="Lan S."/>
            <person name="Zhang J.-S."/>
            <person name="Tsai W.-C."/>
            <person name="Van De Peer Y."/>
            <person name="Liu Z.-J."/>
        </authorList>
    </citation>
    <scope>NUCLEOTIDE SEQUENCE</scope>
    <source>
        <strain evidence="1">SCP</strain>
        <tissue evidence="1">Leaves</tissue>
    </source>
</reference>
<evidence type="ECO:0000313" key="2">
    <source>
        <dbReference type="Proteomes" id="UP001179952"/>
    </source>
</evidence>
<gene>
    <name evidence="1" type="ORF">QJS04_geneDACA024777</name>
</gene>
<name>A0AAV8ZX39_ACOGR</name>
<protein>
    <submittedName>
        <fullName evidence="1">Uncharacterized protein</fullName>
    </submittedName>
</protein>
<reference evidence="1" key="1">
    <citation type="journal article" date="2023" name="Nat. Commun.">
        <title>Diploid and tetraploid genomes of Acorus and the evolution of monocots.</title>
        <authorList>
            <person name="Ma L."/>
            <person name="Liu K.W."/>
            <person name="Li Z."/>
            <person name="Hsiao Y.Y."/>
            <person name="Qi Y."/>
            <person name="Fu T."/>
            <person name="Tang G.D."/>
            <person name="Zhang D."/>
            <person name="Sun W.H."/>
            <person name="Liu D.K."/>
            <person name="Li Y."/>
            <person name="Chen G.Z."/>
            <person name="Liu X.D."/>
            <person name="Liao X.Y."/>
            <person name="Jiang Y.T."/>
            <person name="Yu X."/>
            <person name="Hao Y."/>
            <person name="Huang J."/>
            <person name="Zhao X.W."/>
            <person name="Ke S."/>
            <person name="Chen Y.Y."/>
            <person name="Wu W.L."/>
            <person name="Hsu J.L."/>
            <person name="Lin Y.F."/>
            <person name="Huang M.D."/>
            <person name="Li C.Y."/>
            <person name="Huang L."/>
            <person name="Wang Z.W."/>
            <person name="Zhao X."/>
            <person name="Zhong W.Y."/>
            <person name="Peng D.H."/>
            <person name="Ahmad S."/>
            <person name="Lan S."/>
            <person name="Zhang J.S."/>
            <person name="Tsai W.C."/>
            <person name="Van de Peer Y."/>
            <person name="Liu Z.J."/>
        </authorList>
    </citation>
    <scope>NUCLEOTIDE SEQUENCE</scope>
    <source>
        <strain evidence="1">SCP</strain>
    </source>
</reference>
<evidence type="ECO:0000313" key="1">
    <source>
        <dbReference type="EMBL" id="KAK1256716.1"/>
    </source>
</evidence>
<accession>A0AAV8ZX39</accession>
<dbReference type="Proteomes" id="UP001179952">
    <property type="component" value="Unassembled WGS sequence"/>
</dbReference>
<sequence length="57" mass="6235">MGALCQEGLSNAGAVSIRIQRREKKQPIHTYTIHLDPSATHLINSNVMNSSEFLQGA</sequence>
<dbReference type="AlphaFoldDB" id="A0AAV8ZX39"/>
<proteinExistence type="predicted"/>
<comment type="caution">
    <text evidence="1">The sequence shown here is derived from an EMBL/GenBank/DDBJ whole genome shotgun (WGS) entry which is preliminary data.</text>
</comment>